<dbReference type="Gene3D" id="3.40.630.30">
    <property type="match status" value="1"/>
</dbReference>
<keyword evidence="2" id="KW-0012">Acyltransferase</keyword>
<evidence type="ECO:0000259" key="3">
    <source>
        <dbReference type="PROSITE" id="PS51186"/>
    </source>
</evidence>
<sequence length="163" mass="18257">MSITFSHPDASDLTEIMRIEQSGFTPDEAATRDSMAERIKLINDTFIIAKNEQGQIMGYVVGPAYHNRYLADDLFDQTVPNDPKDSYIAVLSLVVLPDFQGQHVASQLLSELDAVAKQQQRTGISLTCLENLIPFYERNGYVNEGVSDSTHADETWYNLVKVL</sequence>
<dbReference type="InterPro" id="IPR051635">
    <property type="entry name" value="SNAT-like"/>
</dbReference>
<gene>
    <name evidence="4" type="ORF">C5L31_002156</name>
</gene>
<evidence type="ECO:0000256" key="1">
    <source>
        <dbReference type="ARBA" id="ARBA00022679"/>
    </source>
</evidence>
<dbReference type="Proteomes" id="UP000294854">
    <property type="component" value="Unassembled WGS sequence"/>
</dbReference>
<dbReference type="SUPFAM" id="SSF55729">
    <property type="entry name" value="Acyl-CoA N-acyltransferases (Nat)"/>
    <property type="match status" value="1"/>
</dbReference>
<comment type="caution">
    <text evidence="4">The sequence shown here is derived from an EMBL/GenBank/DDBJ whole genome shotgun (WGS) entry which is preliminary data.</text>
</comment>
<dbReference type="AlphaFoldDB" id="A0A4R5NT29"/>
<name>A0A4R5NT29_9LACO</name>
<dbReference type="CDD" id="cd04301">
    <property type="entry name" value="NAT_SF"/>
    <property type="match status" value="1"/>
</dbReference>
<proteinExistence type="predicted"/>
<dbReference type="InterPro" id="IPR016181">
    <property type="entry name" value="Acyl_CoA_acyltransferase"/>
</dbReference>
<evidence type="ECO:0000313" key="4">
    <source>
        <dbReference type="EMBL" id="TDG79937.1"/>
    </source>
</evidence>
<dbReference type="PANTHER" id="PTHR10908:SF0">
    <property type="entry name" value="SEROTONIN N-ACETYLTRANSFERASE"/>
    <property type="match status" value="1"/>
</dbReference>
<keyword evidence="5" id="KW-1185">Reference proteome</keyword>
<dbReference type="GO" id="GO:0008080">
    <property type="term" value="F:N-acetyltransferase activity"/>
    <property type="evidence" value="ECO:0007669"/>
    <property type="project" value="UniProtKB-ARBA"/>
</dbReference>
<dbReference type="InterPro" id="IPR000182">
    <property type="entry name" value="GNAT_dom"/>
</dbReference>
<evidence type="ECO:0000313" key="5">
    <source>
        <dbReference type="Proteomes" id="UP000294854"/>
    </source>
</evidence>
<evidence type="ECO:0000256" key="2">
    <source>
        <dbReference type="ARBA" id="ARBA00023315"/>
    </source>
</evidence>
<organism evidence="4 5">
    <name type="scientific">Secundilactobacillus malefermentans</name>
    <dbReference type="NCBI Taxonomy" id="176292"/>
    <lineage>
        <taxon>Bacteria</taxon>
        <taxon>Bacillati</taxon>
        <taxon>Bacillota</taxon>
        <taxon>Bacilli</taxon>
        <taxon>Lactobacillales</taxon>
        <taxon>Lactobacillaceae</taxon>
        <taxon>Secundilactobacillus</taxon>
    </lineage>
</organism>
<keyword evidence="1" id="KW-0808">Transferase</keyword>
<dbReference type="OrthoDB" id="9800962at2"/>
<dbReference type="PANTHER" id="PTHR10908">
    <property type="entry name" value="SEROTONIN N-ACETYLTRANSFERASE"/>
    <property type="match status" value="1"/>
</dbReference>
<dbReference type="RefSeq" id="WP_010620332.1">
    <property type="nucleotide sequence ID" value="NZ_CP042371.1"/>
</dbReference>
<feature type="domain" description="N-acetyltransferase" evidence="3">
    <location>
        <begin position="3"/>
        <end position="163"/>
    </location>
</feature>
<dbReference type="Pfam" id="PF13508">
    <property type="entry name" value="Acetyltransf_7"/>
    <property type="match status" value="1"/>
</dbReference>
<accession>A0A4R5NT29</accession>
<reference evidence="4 5" key="1">
    <citation type="journal article" date="2019" name="Appl. Microbiol. Biotechnol.">
        <title>Uncovering carbohydrate metabolism through a genotype-phenotype association study of 56 lactic acid bacteria genomes.</title>
        <authorList>
            <person name="Buron-Moles G."/>
            <person name="Chailyan A."/>
            <person name="Dolejs I."/>
            <person name="Forster J."/>
            <person name="Miks M.H."/>
        </authorList>
    </citation>
    <scope>NUCLEOTIDE SEQUENCE [LARGE SCALE GENOMIC DNA]</scope>
    <source>
        <strain evidence="4 5">ATCC 49373</strain>
    </source>
</reference>
<dbReference type="PROSITE" id="PS51186">
    <property type="entry name" value="GNAT"/>
    <property type="match status" value="1"/>
</dbReference>
<protein>
    <recommendedName>
        <fullName evidence="3">N-acetyltransferase domain-containing protein</fullName>
    </recommendedName>
</protein>
<dbReference type="EMBL" id="PUFO01000016">
    <property type="protein sequence ID" value="TDG79937.1"/>
    <property type="molecule type" value="Genomic_DNA"/>
</dbReference>